<keyword evidence="1" id="KW-0812">Transmembrane</keyword>
<evidence type="ECO:0000313" key="2">
    <source>
        <dbReference type="EMBL" id="GAA5197934.1"/>
    </source>
</evidence>
<feature type="transmembrane region" description="Helical" evidence="1">
    <location>
        <begin position="216"/>
        <end position="244"/>
    </location>
</feature>
<feature type="transmembrane region" description="Helical" evidence="1">
    <location>
        <begin position="61"/>
        <end position="81"/>
    </location>
</feature>
<evidence type="ECO:0000256" key="1">
    <source>
        <dbReference type="SAM" id="Phobius"/>
    </source>
</evidence>
<feature type="transmembrane region" description="Helical" evidence="1">
    <location>
        <begin position="256"/>
        <end position="276"/>
    </location>
</feature>
<dbReference type="InterPro" id="IPR036259">
    <property type="entry name" value="MFS_trans_sf"/>
</dbReference>
<dbReference type="Proteomes" id="UP001500200">
    <property type="component" value="Unassembled WGS sequence"/>
</dbReference>
<proteinExistence type="predicted"/>
<dbReference type="Gene3D" id="1.20.1250.20">
    <property type="entry name" value="MFS general substrate transporter like domains"/>
    <property type="match status" value="2"/>
</dbReference>
<feature type="transmembrane region" description="Helical" evidence="1">
    <location>
        <begin position="113"/>
        <end position="134"/>
    </location>
</feature>
<dbReference type="PANTHER" id="PTHR23537">
    <property type="match status" value="1"/>
</dbReference>
<reference evidence="3" key="1">
    <citation type="journal article" date="2019" name="Int. J. Syst. Evol. Microbiol.">
        <title>The Global Catalogue of Microorganisms (GCM) 10K type strain sequencing project: providing services to taxonomists for standard genome sequencing and annotation.</title>
        <authorList>
            <consortium name="The Broad Institute Genomics Platform"/>
            <consortium name="The Broad Institute Genome Sequencing Center for Infectious Disease"/>
            <person name="Wu L."/>
            <person name="Ma J."/>
        </authorList>
    </citation>
    <scope>NUCLEOTIDE SEQUENCE [LARGE SCALE GENOMIC DNA]</scope>
    <source>
        <strain evidence="3">JCM 18514</strain>
    </source>
</reference>
<sequence>MFLAMKSRQMAPKGPNSSPRIVVGQAAAALAVGMGVGRFVYTPVLPLMIAQAHLSQQAAGLIATANYFGYLLGAIAGIIVPRLLQSTLALRTSLVVLTVTLAGMPLTDSVTGWLLLRLVAGVASALIFIIAASSMFTRLREYGSHLIGWGFGGVGAGIAASGFLVLLLGCVSNWNAAWFASAVLAAIFSTLCWTLKTGPPVSTTTVTPTPTHPGPLLWFVLILISYSLEGVGYIVAGTFLVAAIDQSAPGLTGANAWTLVGLAALPSTAFWAWLAYRFRRATLLIAALVAQAIGIALPALFGGAVPALISALLFGATFLGIATLALAIGSHLRFPRATALLTTGYSVGQILGPLIVTPWVSHGYREALLFGAAAVVAAAAAAGTLRMKAPDA</sequence>
<dbReference type="InterPro" id="IPR010645">
    <property type="entry name" value="MFS_4"/>
</dbReference>
<dbReference type="Pfam" id="PF06779">
    <property type="entry name" value="MFS_4"/>
    <property type="match status" value="1"/>
</dbReference>
<feature type="transmembrane region" description="Helical" evidence="1">
    <location>
        <begin position="88"/>
        <end position="107"/>
    </location>
</feature>
<gene>
    <name evidence="2" type="ORF">GCM10023346_33910</name>
</gene>
<feature type="transmembrane region" description="Helical" evidence="1">
    <location>
        <begin position="283"/>
        <end position="301"/>
    </location>
</feature>
<dbReference type="EMBL" id="BAABKK010000024">
    <property type="protein sequence ID" value="GAA5197934.1"/>
    <property type="molecule type" value="Genomic_DNA"/>
</dbReference>
<feature type="transmembrane region" description="Helical" evidence="1">
    <location>
        <begin position="175"/>
        <end position="195"/>
    </location>
</feature>
<keyword evidence="1" id="KW-1133">Transmembrane helix</keyword>
<comment type="caution">
    <text evidence="2">The sequence shown here is derived from an EMBL/GenBank/DDBJ whole genome shotgun (WGS) entry which is preliminary data.</text>
</comment>
<evidence type="ECO:0000313" key="3">
    <source>
        <dbReference type="Proteomes" id="UP001500200"/>
    </source>
</evidence>
<protein>
    <submittedName>
        <fullName evidence="2">YbfB/YjiJ family MFS transporter</fullName>
    </submittedName>
</protein>
<feature type="transmembrane region" description="Helical" evidence="1">
    <location>
        <begin position="146"/>
        <end position="169"/>
    </location>
</feature>
<accession>A0ABP9SNM4</accession>
<organism evidence="2 3">
    <name type="scientific">Arthrobacter gyeryongensis</name>
    <dbReference type="NCBI Taxonomy" id="1650592"/>
    <lineage>
        <taxon>Bacteria</taxon>
        <taxon>Bacillati</taxon>
        <taxon>Actinomycetota</taxon>
        <taxon>Actinomycetes</taxon>
        <taxon>Micrococcales</taxon>
        <taxon>Micrococcaceae</taxon>
        <taxon>Arthrobacter</taxon>
    </lineage>
</organism>
<feature type="transmembrane region" description="Helical" evidence="1">
    <location>
        <begin position="367"/>
        <end position="385"/>
    </location>
</feature>
<keyword evidence="3" id="KW-1185">Reference proteome</keyword>
<feature type="transmembrane region" description="Helical" evidence="1">
    <location>
        <begin position="21"/>
        <end position="41"/>
    </location>
</feature>
<feature type="transmembrane region" description="Helical" evidence="1">
    <location>
        <begin position="307"/>
        <end position="328"/>
    </location>
</feature>
<keyword evidence="1" id="KW-0472">Membrane</keyword>
<name>A0ABP9SNM4_9MICC</name>
<feature type="transmembrane region" description="Helical" evidence="1">
    <location>
        <begin position="340"/>
        <end position="361"/>
    </location>
</feature>
<dbReference type="SUPFAM" id="SSF103473">
    <property type="entry name" value="MFS general substrate transporter"/>
    <property type="match status" value="1"/>
</dbReference>
<dbReference type="PANTHER" id="PTHR23537:SF1">
    <property type="entry name" value="SUGAR TRANSPORTER"/>
    <property type="match status" value="1"/>
</dbReference>